<keyword evidence="1" id="KW-0472">Membrane</keyword>
<protein>
    <submittedName>
        <fullName evidence="2">Uncharacterized protein</fullName>
    </submittedName>
</protein>
<evidence type="ECO:0000313" key="2">
    <source>
        <dbReference type="EMBL" id="MBA4501764.1"/>
    </source>
</evidence>
<accession>A0A7W2ABS9</accession>
<proteinExistence type="predicted"/>
<feature type="transmembrane region" description="Helical" evidence="1">
    <location>
        <begin position="60"/>
        <end position="82"/>
    </location>
</feature>
<gene>
    <name evidence="2" type="ORF">H1S06_05235</name>
</gene>
<dbReference type="AlphaFoldDB" id="A0A7W2ABS9"/>
<keyword evidence="1" id="KW-0812">Transmembrane</keyword>
<feature type="transmembrane region" description="Helical" evidence="1">
    <location>
        <begin position="118"/>
        <end position="137"/>
    </location>
</feature>
<feature type="transmembrane region" description="Helical" evidence="1">
    <location>
        <begin position="26"/>
        <end position="48"/>
    </location>
</feature>
<keyword evidence="1" id="KW-1133">Transmembrane helix</keyword>
<feature type="transmembrane region" description="Helical" evidence="1">
    <location>
        <begin position="94"/>
        <end position="112"/>
    </location>
</feature>
<name>A0A7W2ABS9_9GAMM</name>
<organism evidence="2 3">
    <name type="scientific">Marinobacterium marinum</name>
    <dbReference type="NCBI Taxonomy" id="2756129"/>
    <lineage>
        <taxon>Bacteria</taxon>
        <taxon>Pseudomonadati</taxon>
        <taxon>Pseudomonadota</taxon>
        <taxon>Gammaproteobacteria</taxon>
        <taxon>Oceanospirillales</taxon>
        <taxon>Oceanospirillaceae</taxon>
        <taxon>Marinobacterium</taxon>
    </lineage>
</organism>
<evidence type="ECO:0000313" key="3">
    <source>
        <dbReference type="Proteomes" id="UP000538931"/>
    </source>
</evidence>
<dbReference type="EMBL" id="JACEMT010000041">
    <property type="protein sequence ID" value="MBA4501764.1"/>
    <property type="molecule type" value="Genomic_DNA"/>
</dbReference>
<keyword evidence="3" id="KW-1185">Reference proteome</keyword>
<dbReference type="Proteomes" id="UP000538931">
    <property type="component" value="Unassembled WGS sequence"/>
</dbReference>
<comment type="caution">
    <text evidence="2">The sequence shown here is derived from an EMBL/GenBank/DDBJ whole genome shotgun (WGS) entry which is preliminary data.</text>
</comment>
<evidence type="ECO:0000256" key="1">
    <source>
        <dbReference type="SAM" id="Phobius"/>
    </source>
</evidence>
<dbReference type="RefSeq" id="WP_181737947.1">
    <property type="nucleotide sequence ID" value="NZ_JACEMT010000041.1"/>
</dbReference>
<sequence length="161" mass="17421">MKLDTTGSQTSTLHSLRRLLPAGSSWLIGSVLLQCITVGILIAISLAWCKLHGLSLEDSAPPILIVGTGVTLMLATGVFLVIMQKNIGIMLCRVNATLLTLTTAMSSIQAWHTGNFSLLPASLIGFAAAVIVLILYLTPFLSGYIRRAHAIRQQFWHRVEP</sequence>
<reference evidence="2 3" key="1">
    <citation type="submission" date="2020-07" db="EMBL/GenBank/DDBJ databases">
        <title>Bacterium isolated from marien macroalgae.</title>
        <authorList>
            <person name="Zhu K."/>
            <person name="Lu D."/>
            <person name="Du Z."/>
        </authorList>
    </citation>
    <scope>NUCLEOTIDE SEQUENCE [LARGE SCALE GENOMIC DNA]</scope>
    <source>
        <strain evidence="2 3">3-1745</strain>
    </source>
</reference>